<evidence type="ECO:0000313" key="2">
    <source>
        <dbReference type="EnsemblPlants" id="Solyc08g060813.1.1"/>
    </source>
</evidence>
<dbReference type="Gramene" id="Solyc08g060813.1.1">
    <property type="protein sequence ID" value="Solyc08g060813.1.1"/>
    <property type="gene ID" value="Solyc08g060813.1"/>
</dbReference>
<dbReference type="AlphaFoldDB" id="A0A3Q7HLJ6"/>
<proteinExistence type="predicted"/>
<keyword evidence="3" id="KW-1185">Reference proteome</keyword>
<evidence type="ECO:0000313" key="3">
    <source>
        <dbReference type="Proteomes" id="UP000004994"/>
    </source>
</evidence>
<protein>
    <recommendedName>
        <fullName evidence="1">Retrotransposon Copia-like N-terminal domain-containing protein</fullName>
    </recommendedName>
</protein>
<name>A0A3Q7HLJ6_SOLLC</name>
<reference evidence="2" key="2">
    <citation type="submission" date="2019-01" db="UniProtKB">
        <authorList>
            <consortium name="EnsemblPlants"/>
        </authorList>
    </citation>
    <scope>IDENTIFICATION</scope>
    <source>
        <strain evidence="2">cv. Heinz 1706</strain>
    </source>
</reference>
<accession>A0A3Q7HLJ6</accession>
<evidence type="ECO:0000259" key="1">
    <source>
        <dbReference type="Pfam" id="PF14244"/>
    </source>
</evidence>
<organism evidence="2">
    <name type="scientific">Solanum lycopersicum</name>
    <name type="common">Tomato</name>
    <name type="synonym">Lycopersicon esculentum</name>
    <dbReference type="NCBI Taxonomy" id="4081"/>
    <lineage>
        <taxon>Eukaryota</taxon>
        <taxon>Viridiplantae</taxon>
        <taxon>Streptophyta</taxon>
        <taxon>Embryophyta</taxon>
        <taxon>Tracheophyta</taxon>
        <taxon>Spermatophyta</taxon>
        <taxon>Magnoliopsida</taxon>
        <taxon>eudicotyledons</taxon>
        <taxon>Gunneridae</taxon>
        <taxon>Pentapetalae</taxon>
        <taxon>asterids</taxon>
        <taxon>lamiids</taxon>
        <taxon>Solanales</taxon>
        <taxon>Solanaceae</taxon>
        <taxon>Solanoideae</taxon>
        <taxon>Solaneae</taxon>
        <taxon>Solanum</taxon>
        <taxon>Solanum subgen. Lycopersicon</taxon>
    </lineage>
</organism>
<sequence length="402" mass="45475">MVDTIELSKDQNTPNQEQIHKFTDIHPRNPMYLYPYDTPSSILVSQQLIGIKNYTGWSNSMKVALLGKTKIGFIDGKCHKGDYKGDLEHERERCNAFVLSLNGYPQNHKFQRNKGDDDRGYRGHNDRCRILGEHVVTWQVYIKTFPEHSVHNSCFPTSDDATPWILDIGVTHHMVSSLDTLLYPTLVPSTSNQVHLPIGQTTLVTHTESASLFANTEVKNVLYLPHFTYNDLCNGKVRGIGKEAKGIYILQFSKKPSSVTIQTWNIDESNEMCIESVSEYGLAGGKGTTTPLEQNQKLTNMTRPNISFFVKHLSHFMHAPEKSHYDAALHVESEAISCCINQSSSSVARRNLRLRSDNIKDSLHHHLTTLFVVPLSGTTLIWKGSDGPLSKELREEIGKWRQ</sequence>
<dbReference type="InterPro" id="IPR029472">
    <property type="entry name" value="Copia-like_N"/>
</dbReference>
<dbReference type="PANTHER" id="PTHR37610:SF78">
    <property type="entry name" value="GAG-POLYPEPTIDE OF LTR COPIA-TYPE-RELATED"/>
    <property type="match status" value="1"/>
</dbReference>
<dbReference type="PANTHER" id="PTHR37610">
    <property type="entry name" value="CCHC-TYPE DOMAIN-CONTAINING PROTEIN"/>
    <property type="match status" value="1"/>
</dbReference>
<dbReference type="Pfam" id="PF14244">
    <property type="entry name" value="Retrotran_gag_3"/>
    <property type="match status" value="1"/>
</dbReference>
<dbReference type="Proteomes" id="UP000004994">
    <property type="component" value="Chromosome 8"/>
</dbReference>
<reference evidence="2" key="1">
    <citation type="journal article" date="2012" name="Nature">
        <title>The tomato genome sequence provides insights into fleshy fruit evolution.</title>
        <authorList>
            <consortium name="Tomato Genome Consortium"/>
        </authorList>
    </citation>
    <scope>NUCLEOTIDE SEQUENCE [LARGE SCALE GENOMIC DNA]</scope>
    <source>
        <strain evidence="2">cv. Heinz 1706</strain>
    </source>
</reference>
<dbReference type="InParanoid" id="A0A3Q7HLJ6"/>
<dbReference type="EnsemblPlants" id="Solyc08g060813.1.1">
    <property type="protein sequence ID" value="Solyc08g060813.1.1"/>
    <property type="gene ID" value="Solyc08g060813.1"/>
</dbReference>
<feature type="domain" description="Retrotransposon Copia-like N-terminal" evidence="1">
    <location>
        <begin position="36"/>
        <end position="80"/>
    </location>
</feature>